<dbReference type="Gene3D" id="3.30.750.24">
    <property type="entry name" value="STAS domain"/>
    <property type="match status" value="1"/>
</dbReference>
<proteinExistence type="predicted"/>
<reference evidence="3" key="1">
    <citation type="submission" date="2016-10" db="EMBL/GenBank/DDBJ databases">
        <authorList>
            <person name="Varghese N."/>
            <person name="Submissions S."/>
        </authorList>
    </citation>
    <scope>NUCLEOTIDE SEQUENCE [LARGE SCALE GENOMIC DNA]</scope>
    <source>
        <strain evidence="3">S7</strain>
    </source>
</reference>
<evidence type="ECO:0000313" key="3">
    <source>
        <dbReference type="Proteomes" id="UP000198892"/>
    </source>
</evidence>
<dbReference type="InterPro" id="IPR036513">
    <property type="entry name" value="STAS_dom_sf"/>
</dbReference>
<dbReference type="Pfam" id="PF01740">
    <property type="entry name" value="STAS"/>
    <property type="match status" value="1"/>
</dbReference>
<sequence>MNVIEEKVLVQIGDQAIKTLIVDLSGIADMESDVAQRLLRLIDGIHIMGSRPVITGVRPEAARKMVEMGIDLEAKVETKGDLQQALAPYFAAASFDES</sequence>
<feature type="domain" description="STAS" evidence="1">
    <location>
        <begin position="1"/>
        <end position="89"/>
    </location>
</feature>
<dbReference type="PANTHER" id="PTHR33745">
    <property type="entry name" value="RSBT ANTAGONIST PROTEIN RSBS-RELATED"/>
    <property type="match status" value="1"/>
</dbReference>
<dbReference type="EMBL" id="FOXD01000008">
    <property type="protein sequence ID" value="SFP69372.1"/>
    <property type="molecule type" value="Genomic_DNA"/>
</dbReference>
<organism evidence="2 3">
    <name type="scientific">Salibacterium halotolerans</name>
    <dbReference type="NCBI Taxonomy" id="1884432"/>
    <lineage>
        <taxon>Bacteria</taxon>
        <taxon>Bacillati</taxon>
        <taxon>Bacillota</taxon>
        <taxon>Bacilli</taxon>
        <taxon>Bacillales</taxon>
        <taxon>Bacillaceae</taxon>
    </lineage>
</organism>
<accession>A0A1I5SFA8</accession>
<dbReference type="InterPro" id="IPR051932">
    <property type="entry name" value="Bact_StressResp_Reg"/>
</dbReference>
<evidence type="ECO:0000313" key="2">
    <source>
        <dbReference type="EMBL" id="SFP69372.1"/>
    </source>
</evidence>
<dbReference type="RefSeq" id="WP_342028616.1">
    <property type="nucleotide sequence ID" value="NZ_FOXD01000008.1"/>
</dbReference>
<dbReference type="CDD" id="cd07041">
    <property type="entry name" value="STAS_RsbR_RsbS_like"/>
    <property type="match status" value="1"/>
</dbReference>
<dbReference type="Proteomes" id="UP000198892">
    <property type="component" value="Unassembled WGS sequence"/>
</dbReference>
<dbReference type="PROSITE" id="PS50801">
    <property type="entry name" value="STAS"/>
    <property type="match status" value="1"/>
</dbReference>
<dbReference type="STRING" id="1884432.SAMN05518683_108158"/>
<evidence type="ECO:0000259" key="1">
    <source>
        <dbReference type="PROSITE" id="PS50801"/>
    </source>
</evidence>
<protein>
    <submittedName>
        <fullName evidence="2">Anti-anti-sigma regulatory factor (Antagonist of anti-sigma factor)</fullName>
    </submittedName>
</protein>
<dbReference type="InterPro" id="IPR002645">
    <property type="entry name" value="STAS_dom"/>
</dbReference>
<dbReference type="AlphaFoldDB" id="A0A1I5SFA8"/>
<name>A0A1I5SFA8_9BACI</name>
<keyword evidence="3" id="KW-1185">Reference proteome</keyword>
<dbReference type="SUPFAM" id="SSF52091">
    <property type="entry name" value="SpoIIaa-like"/>
    <property type="match status" value="1"/>
</dbReference>
<gene>
    <name evidence="2" type="ORF">SAMN05518683_108158</name>
</gene>